<feature type="region of interest" description="Disordered" evidence="1">
    <location>
        <begin position="51"/>
        <end position="97"/>
    </location>
</feature>
<dbReference type="EMBL" id="BOMN01000112">
    <property type="protein sequence ID" value="GIE24686.1"/>
    <property type="molecule type" value="Genomic_DNA"/>
</dbReference>
<reference evidence="3 4" key="1">
    <citation type="submission" date="2021-01" db="EMBL/GenBank/DDBJ databases">
        <title>Whole genome shotgun sequence of Actinoplanes humidus NBRC 14915.</title>
        <authorList>
            <person name="Komaki H."/>
            <person name="Tamura T."/>
        </authorList>
    </citation>
    <scope>NUCLEOTIDE SEQUENCE [LARGE SCALE GENOMIC DNA]</scope>
    <source>
        <strain evidence="3 4">NBRC 14915</strain>
    </source>
</reference>
<evidence type="ECO:0000313" key="4">
    <source>
        <dbReference type="Proteomes" id="UP000603200"/>
    </source>
</evidence>
<dbReference type="Gene3D" id="2.60.40.290">
    <property type="match status" value="1"/>
</dbReference>
<organism evidence="3 4">
    <name type="scientific">Winogradskya humida</name>
    <dbReference type="NCBI Taxonomy" id="113566"/>
    <lineage>
        <taxon>Bacteria</taxon>
        <taxon>Bacillati</taxon>
        <taxon>Actinomycetota</taxon>
        <taxon>Actinomycetes</taxon>
        <taxon>Micromonosporales</taxon>
        <taxon>Micromonosporaceae</taxon>
        <taxon>Winogradskya</taxon>
    </lineage>
</organism>
<dbReference type="InterPro" id="IPR001919">
    <property type="entry name" value="CBD2"/>
</dbReference>
<evidence type="ECO:0000259" key="2">
    <source>
        <dbReference type="PROSITE" id="PS51173"/>
    </source>
</evidence>
<dbReference type="InterPro" id="IPR008965">
    <property type="entry name" value="CBM2/CBM3_carb-bd_dom_sf"/>
</dbReference>
<dbReference type="SUPFAM" id="SSF49384">
    <property type="entry name" value="Carbohydrate-binding domain"/>
    <property type="match status" value="1"/>
</dbReference>
<dbReference type="PROSITE" id="PS51173">
    <property type="entry name" value="CBM2"/>
    <property type="match status" value="1"/>
</dbReference>
<evidence type="ECO:0000256" key="1">
    <source>
        <dbReference type="SAM" id="MobiDB-lite"/>
    </source>
</evidence>
<dbReference type="InterPro" id="IPR012291">
    <property type="entry name" value="CBM2_carb-bd_dom_sf"/>
</dbReference>
<dbReference type="SMART" id="SM00637">
    <property type="entry name" value="CBD_II"/>
    <property type="match status" value="1"/>
</dbReference>
<comment type="caution">
    <text evidence="3">The sequence shown here is derived from an EMBL/GenBank/DDBJ whole genome shotgun (WGS) entry which is preliminary data.</text>
</comment>
<dbReference type="Pfam" id="PF00553">
    <property type="entry name" value="CBM_2"/>
    <property type="match status" value="1"/>
</dbReference>
<evidence type="ECO:0000313" key="3">
    <source>
        <dbReference type="EMBL" id="GIE24686.1"/>
    </source>
</evidence>
<feature type="compositionally biased region" description="Pro residues" evidence="1">
    <location>
        <begin position="64"/>
        <end position="78"/>
    </location>
</feature>
<sequence length="204" mass="21272">MRDLLPWLVIFAAVGALSTLLAITAVQQMAWKRGPVIEVLPIPLAPFIPIPPPSATPTGTPARAPAPPPRTSSPPPSRSPSRVPAPTQKPTMKPTVKPTVTGEYHLVDAYDDAYIGEVLVSNAGAGASGWTVVLTFPAGTGALRTSWVESAPQANLTVSGETYTWRSGVPVEPGAAVSLRFHIAREGASTRPRTCAVNGTACAH</sequence>
<protein>
    <recommendedName>
        <fullName evidence="2">CBM2 domain-containing protein</fullName>
    </recommendedName>
</protein>
<accession>A0ABQ4A1G3</accession>
<gene>
    <name evidence="3" type="ORF">Ahu01nite_077880</name>
</gene>
<name>A0ABQ4A1G3_9ACTN</name>
<feature type="domain" description="CBM2" evidence="2">
    <location>
        <begin position="91"/>
        <end position="204"/>
    </location>
</feature>
<dbReference type="Proteomes" id="UP000603200">
    <property type="component" value="Unassembled WGS sequence"/>
</dbReference>
<keyword evidence="4" id="KW-1185">Reference proteome</keyword>
<feature type="compositionally biased region" description="Low complexity" evidence="1">
    <location>
        <begin position="79"/>
        <end position="97"/>
    </location>
</feature>
<proteinExistence type="predicted"/>